<gene>
    <name evidence="7" type="ORF">N8I74_08730</name>
</gene>
<dbReference type="RefSeq" id="WP_263126506.1">
    <property type="nucleotide sequence ID" value="NZ_CP106753.1"/>
</dbReference>
<sequence>MVANAVPVRIALLSAVLLIAACSAPPKRAGKTTAPPGISRIIVDSAQRQEVLLYALGLLDVGYQFGGKNPEAGLDCSGMVSFIYRNAAGVSLPHNAAQIAQIARPIDRRQLDAGDLVFFNTLGRPYSHVGVYIGDGKFVHAPSSGGKIKVESLDKPYFAQRFEGGRSLFAGP</sequence>
<comment type="similarity">
    <text evidence="1">Belongs to the peptidase C40 family.</text>
</comment>
<dbReference type="EMBL" id="CP106753">
    <property type="protein sequence ID" value="UXY17077.1"/>
    <property type="molecule type" value="Genomic_DNA"/>
</dbReference>
<dbReference type="SUPFAM" id="SSF54001">
    <property type="entry name" value="Cysteine proteinases"/>
    <property type="match status" value="1"/>
</dbReference>
<dbReference type="Pfam" id="PF00877">
    <property type="entry name" value="NLPC_P60"/>
    <property type="match status" value="1"/>
</dbReference>
<keyword evidence="5" id="KW-0732">Signal</keyword>
<dbReference type="PROSITE" id="PS51935">
    <property type="entry name" value="NLPC_P60"/>
    <property type="match status" value="1"/>
</dbReference>
<keyword evidence="2" id="KW-0645">Protease</keyword>
<evidence type="ECO:0000256" key="2">
    <source>
        <dbReference type="ARBA" id="ARBA00022670"/>
    </source>
</evidence>
<dbReference type="PANTHER" id="PTHR47053:SF1">
    <property type="entry name" value="MUREIN DD-ENDOPEPTIDASE MEPH-RELATED"/>
    <property type="match status" value="1"/>
</dbReference>
<dbReference type="InterPro" id="IPR051202">
    <property type="entry name" value="Peptidase_C40"/>
</dbReference>
<evidence type="ECO:0000256" key="1">
    <source>
        <dbReference type="ARBA" id="ARBA00007074"/>
    </source>
</evidence>
<dbReference type="Gene3D" id="3.90.1720.10">
    <property type="entry name" value="endopeptidase domain like (from Nostoc punctiforme)"/>
    <property type="match status" value="1"/>
</dbReference>
<accession>A0ABY6DRX6</accession>
<feature type="signal peptide" evidence="5">
    <location>
        <begin position="1"/>
        <end position="29"/>
    </location>
</feature>
<feature type="chain" id="PRO_5046407916" evidence="5">
    <location>
        <begin position="30"/>
        <end position="172"/>
    </location>
</feature>
<dbReference type="PANTHER" id="PTHR47053">
    <property type="entry name" value="MUREIN DD-ENDOPEPTIDASE MEPH-RELATED"/>
    <property type="match status" value="1"/>
</dbReference>
<evidence type="ECO:0000259" key="6">
    <source>
        <dbReference type="PROSITE" id="PS51935"/>
    </source>
</evidence>
<evidence type="ECO:0000256" key="5">
    <source>
        <dbReference type="SAM" id="SignalP"/>
    </source>
</evidence>
<organism evidence="7 8">
    <name type="scientific">Chitiniphilus purpureus</name>
    <dbReference type="NCBI Taxonomy" id="2981137"/>
    <lineage>
        <taxon>Bacteria</taxon>
        <taxon>Pseudomonadati</taxon>
        <taxon>Pseudomonadota</taxon>
        <taxon>Betaproteobacteria</taxon>
        <taxon>Neisseriales</taxon>
        <taxon>Chitinibacteraceae</taxon>
        <taxon>Chitiniphilus</taxon>
    </lineage>
</organism>
<evidence type="ECO:0000313" key="7">
    <source>
        <dbReference type="EMBL" id="UXY17077.1"/>
    </source>
</evidence>
<evidence type="ECO:0000256" key="4">
    <source>
        <dbReference type="ARBA" id="ARBA00022807"/>
    </source>
</evidence>
<keyword evidence="8" id="KW-1185">Reference proteome</keyword>
<protein>
    <submittedName>
        <fullName evidence="7">C40 family peptidase</fullName>
    </submittedName>
</protein>
<feature type="domain" description="NlpC/P60" evidence="6">
    <location>
        <begin position="45"/>
        <end position="169"/>
    </location>
</feature>
<keyword evidence="3" id="KW-0378">Hydrolase</keyword>
<dbReference type="InterPro" id="IPR000064">
    <property type="entry name" value="NLP_P60_dom"/>
</dbReference>
<proteinExistence type="inferred from homology"/>
<name>A0ABY6DRX6_9NEIS</name>
<dbReference type="Proteomes" id="UP001061302">
    <property type="component" value="Chromosome"/>
</dbReference>
<evidence type="ECO:0000313" key="8">
    <source>
        <dbReference type="Proteomes" id="UP001061302"/>
    </source>
</evidence>
<keyword evidence="4" id="KW-0788">Thiol protease</keyword>
<evidence type="ECO:0000256" key="3">
    <source>
        <dbReference type="ARBA" id="ARBA00022801"/>
    </source>
</evidence>
<reference evidence="7" key="1">
    <citation type="submission" date="2022-10" db="EMBL/GenBank/DDBJ databases">
        <title>Chitiniphilus purpureus sp. nov., a novel chitin-degrading bacterium isolated from crawfish pond sediment.</title>
        <authorList>
            <person name="Li K."/>
        </authorList>
    </citation>
    <scope>NUCLEOTIDE SEQUENCE</scope>
    <source>
        <strain evidence="7">CD1</strain>
    </source>
</reference>
<dbReference type="InterPro" id="IPR038765">
    <property type="entry name" value="Papain-like_cys_pep_sf"/>
</dbReference>